<comment type="caution">
    <text evidence="2">The sequence shown here is derived from an EMBL/GenBank/DDBJ whole genome shotgun (WGS) entry which is preliminary data.</text>
</comment>
<reference evidence="2" key="1">
    <citation type="journal article" date="2020" name="MBio">
        <title>'Candidatus Ethanoperedens,' a Thermophilic Genus of Archaea Mediating the Anaerobic Oxidation of Ethane.</title>
        <authorList>
            <person name="Hahn C.J."/>
            <person name="Laso-Perez R."/>
            <person name="Vulcano F."/>
            <person name="Vaziourakis K.M."/>
            <person name="Stokke R."/>
            <person name="Steen I.H."/>
            <person name="Teske A."/>
            <person name="Boetius A."/>
            <person name="Liebeke M."/>
            <person name="Amann R."/>
            <person name="Knittel K."/>
            <person name="Wegener G."/>
        </authorList>
    </citation>
    <scope>NUCLEOTIDE SEQUENCE</scope>
    <source>
        <strain evidence="2">GoM-Arc1-LC-WB58</strain>
    </source>
</reference>
<proteinExistence type="predicted"/>
<accession>A0A848DAY1</accession>
<sequence length="69" mass="7487">MKDPGGNLKFKVADNDVLRFCPMVEYVIGEGVEEVPADEEVPPAEKPPAEEVPPAEEETPTHASKLSLL</sequence>
<name>A0A848DAY1_9EURY</name>
<protein>
    <submittedName>
        <fullName evidence="2">Uncharacterized protein</fullName>
    </submittedName>
</protein>
<evidence type="ECO:0000313" key="2">
    <source>
        <dbReference type="EMBL" id="NMG83035.1"/>
    </source>
</evidence>
<dbReference type="AlphaFoldDB" id="A0A848DAY1"/>
<evidence type="ECO:0000256" key="1">
    <source>
        <dbReference type="SAM" id="MobiDB-lite"/>
    </source>
</evidence>
<feature type="region of interest" description="Disordered" evidence="1">
    <location>
        <begin position="33"/>
        <end position="69"/>
    </location>
</feature>
<feature type="compositionally biased region" description="Acidic residues" evidence="1">
    <location>
        <begin position="33"/>
        <end position="42"/>
    </location>
</feature>
<organism evidence="2 3">
    <name type="scientific">Candidatus Ethanoperedens thermophilum</name>
    <dbReference type="NCBI Taxonomy" id="2766897"/>
    <lineage>
        <taxon>Archaea</taxon>
        <taxon>Methanobacteriati</taxon>
        <taxon>Methanobacteriota</taxon>
        <taxon>Stenosarchaea group</taxon>
        <taxon>Methanomicrobia</taxon>
        <taxon>Methanosarcinales</taxon>
        <taxon>Methanosarcinales incertae sedis</taxon>
        <taxon>GOM Arc I cluster</taxon>
        <taxon>Candidatus Ethanoperedens</taxon>
    </lineage>
</organism>
<evidence type="ECO:0000313" key="3">
    <source>
        <dbReference type="Proteomes" id="UP000606580"/>
    </source>
</evidence>
<gene>
    <name evidence="2" type="ORF">GIS02_02380</name>
</gene>
<dbReference type="EMBL" id="WNEG01000045">
    <property type="protein sequence ID" value="NMG83035.1"/>
    <property type="molecule type" value="Genomic_DNA"/>
</dbReference>
<dbReference type="Proteomes" id="UP000606580">
    <property type="component" value="Unassembled WGS sequence"/>
</dbReference>